<evidence type="ECO:0000256" key="3">
    <source>
        <dbReference type="PROSITE-ProRule" id="PRU00708"/>
    </source>
</evidence>
<dbReference type="Pfam" id="PF13041">
    <property type="entry name" value="PPR_2"/>
    <property type="match status" value="2"/>
</dbReference>
<dbReference type="InterPro" id="IPR002885">
    <property type="entry name" value="PPR_rpt"/>
</dbReference>
<dbReference type="InterPro" id="IPR032867">
    <property type="entry name" value="DYW_dom"/>
</dbReference>
<gene>
    <name evidence="6" type="primary">LOC120258526</name>
</gene>
<dbReference type="Proteomes" id="UP001515500">
    <property type="component" value="Chromosome 4"/>
</dbReference>
<feature type="repeat" description="PPR" evidence="3">
    <location>
        <begin position="276"/>
        <end position="306"/>
    </location>
</feature>
<dbReference type="AlphaFoldDB" id="A0AB40B5B2"/>
<accession>A0AB40B5B2</accession>
<dbReference type="Pfam" id="PF20431">
    <property type="entry name" value="E_motif"/>
    <property type="match status" value="1"/>
</dbReference>
<feature type="repeat" description="PPR" evidence="3">
    <location>
        <begin position="342"/>
        <end position="372"/>
    </location>
</feature>
<dbReference type="FunFam" id="1.25.40.10:FF:000184">
    <property type="entry name" value="Pentatricopeptide repeat-containing protein, chloroplastic"/>
    <property type="match status" value="1"/>
</dbReference>
<dbReference type="PANTHER" id="PTHR47926">
    <property type="entry name" value="PENTATRICOPEPTIDE REPEAT-CONTAINING PROTEIN"/>
    <property type="match status" value="1"/>
</dbReference>
<keyword evidence="5" id="KW-1185">Reference proteome</keyword>
<evidence type="ECO:0000259" key="4">
    <source>
        <dbReference type="Pfam" id="PF14432"/>
    </source>
</evidence>
<evidence type="ECO:0000313" key="5">
    <source>
        <dbReference type="Proteomes" id="UP001515500"/>
    </source>
</evidence>
<dbReference type="Pfam" id="PF01535">
    <property type="entry name" value="PPR"/>
    <property type="match status" value="4"/>
</dbReference>
<reference evidence="6" key="1">
    <citation type="submission" date="2025-08" db="UniProtKB">
        <authorList>
            <consortium name="RefSeq"/>
        </authorList>
    </citation>
    <scope>IDENTIFICATION</scope>
</reference>
<dbReference type="GO" id="GO:0003723">
    <property type="term" value="F:RNA binding"/>
    <property type="evidence" value="ECO:0007669"/>
    <property type="project" value="InterPro"/>
</dbReference>
<keyword evidence="2" id="KW-0677">Repeat</keyword>
<feature type="domain" description="DYW" evidence="4">
    <location>
        <begin position="522"/>
        <end position="614"/>
    </location>
</feature>
<name>A0AB40B5B2_DIOCR</name>
<dbReference type="Gene3D" id="1.25.40.10">
    <property type="entry name" value="Tetratricopeptide repeat domain"/>
    <property type="match status" value="4"/>
</dbReference>
<sequence>MASLLPHPANQVSLLDKSSCKKEIKQIHAHMIKTGLVLDTFPASRLLATICQSYDVECLNYARQVLERTENANTLMWNTMIRAYSCSDNPDEAILIYVQMLHNAVPWNTYTFPFLLKACAEVYQTWRKTKQIHCQIIKNGLASEVYAANSLLHIYAKSGDSFSARQVFDGISYRDAVSWNSMIDGYTKSGQIEMARELFDLMERKNVITWTSMIAGYVDSCLFKEALKLFREMQVMEIEPDQMALASTLSACAQFGALGQGKWIHNYIKKKRIKADAILGCALVDMYAKCGEVDEALEVFRKIRRRNTPVWTATINGLALHGRATEALDLLKEMERAGLKPNSITFTSLLIACSYAGMVDKGKALFKRMERDCKIEPSIAHYGCMVDLLGRAGLFEEAEDLIKRMPMKPNAAVWGALLNACSVRRNFELGRHVGKILIELEPYQGGRYVQLANILAAEGKWDEAGMVRKLMTERGVAKVPGHSSISLDGVVHEFVASDQKHPQIGKITREWNKILKRLREEGYVPDTENLLLDLEEDEKETVIHLHSEKLALAFGLVSTAPGTTIHIVKNLRICTDCHNATKLISKVYGRKIIMRDRSRFHCFQDGSCSCRDYW</sequence>
<feature type="repeat" description="PPR" evidence="3">
    <location>
        <begin position="175"/>
        <end position="209"/>
    </location>
</feature>
<dbReference type="NCBIfam" id="TIGR00756">
    <property type="entry name" value="PPR"/>
    <property type="match status" value="7"/>
</dbReference>
<dbReference type="InterPro" id="IPR011990">
    <property type="entry name" value="TPR-like_helical_dom_sf"/>
</dbReference>
<proteinExistence type="inferred from homology"/>
<dbReference type="PROSITE" id="PS51375">
    <property type="entry name" value="PPR"/>
    <property type="match status" value="5"/>
</dbReference>
<dbReference type="PANTHER" id="PTHR47926:SF463">
    <property type="entry name" value="PENTATRICOPEPTIDE REPEAT-CONTAINING PROTEIN"/>
    <property type="match status" value="1"/>
</dbReference>
<feature type="repeat" description="PPR" evidence="3">
    <location>
        <begin position="307"/>
        <end position="341"/>
    </location>
</feature>
<dbReference type="FunFam" id="1.25.40.10:FF:000333">
    <property type="entry name" value="Pentatricopeptide repeat-containing protein"/>
    <property type="match status" value="1"/>
</dbReference>
<protein>
    <submittedName>
        <fullName evidence="6">LOW QUALITY PROTEIN: pentatricopeptide repeat-containing protein At5g66520-like</fullName>
    </submittedName>
</protein>
<dbReference type="GO" id="GO:0008270">
    <property type="term" value="F:zinc ion binding"/>
    <property type="evidence" value="ECO:0007669"/>
    <property type="project" value="InterPro"/>
</dbReference>
<dbReference type="InterPro" id="IPR046960">
    <property type="entry name" value="PPR_At4g14850-like_plant"/>
</dbReference>
<dbReference type="RefSeq" id="XP_039121904.1">
    <property type="nucleotide sequence ID" value="XM_039265970.1"/>
</dbReference>
<dbReference type="GO" id="GO:0009451">
    <property type="term" value="P:RNA modification"/>
    <property type="evidence" value="ECO:0007669"/>
    <property type="project" value="InterPro"/>
</dbReference>
<dbReference type="Pfam" id="PF14432">
    <property type="entry name" value="DYW_deaminase"/>
    <property type="match status" value="1"/>
</dbReference>
<organism evidence="5 6">
    <name type="scientific">Dioscorea cayennensis subsp. rotundata</name>
    <name type="common">White Guinea yam</name>
    <name type="synonym">Dioscorea rotundata</name>
    <dbReference type="NCBI Taxonomy" id="55577"/>
    <lineage>
        <taxon>Eukaryota</taxon>
        <taxon>Viridiplantae</taxon>
        <taxon>Streptophyta</taxon>
        <taxon>Embryophyta</taxon>
        <taxon>Tracheophyta</taxon>
        <taxon>Spermatophyta</taxon>
        <taxon>Magnoliopsida</taxon>
        <taxon>Liliopsida</taxon>
        <taxon>Dioscoreales</taxon>
        <taxon>Dioscoreaceae</taxon>
        <taxon>Dioscorea</taxon>
    </lineage>
</organism>
<evidence type="ECO:0000256" key="2">
    <source>
        <dbReference type="ARBA" id="ARBA00022737"/>
    </source>
</evidence>
<evidence type="ECO:0000313" key="6">
    <source>
        <dbReference type="RefSeq" id="XP_039121904.1"/>
    </source>
</evidence>
<dbReference type="FunFam" id="1.25.40.10:FF:000470">
    <property type="entry name" value="Pentatricopeptide repeat-containing protein At5g66520"/>
    <property type="match status" value="1"/>
</dbReference>
<evidence type="ECO:0000256" key="1">
    <source>
        <dbReference type="ARBA" id="ARBA00006643"/>
    </source>
</evidence>
<dbReference type="GeneID" id="120258526"/>
<dbReference type="InterPro" id="IPR046848">
    <property type="entry name" value="E_motif"/>
</dbReference>
<feature type="repeat" description="PPR" evidence="3">
    <location>
        <begin position="73"/>
        <end position="107"/>
    </location>
</feature>
<dbReference type="SUPFAM" id="SSF48452">
    <property type="entry name" value="TPR-like"/>
    <property type="match status" value="1"/>
</dbReference>
<comment type="similarity">
    <text evidence="1">Belongs to the PPR family. PCMP-H subfamily.</text>
</comment>